<accession>A0A402BFG5</accession>
<evidence type="ECO:0000313" key="2">
    <source>
        <dbReference type="Proteomes" id="UP000287171"/>
    </source>
</evidence>
<protein>
    <submittedName>
        <fullName evidence="1">Uncharacterized protein</fullName>
    </submittedName>
</protein>
<name>A0A402BFG5_9CHLR</name>
<dbReference type="EMBL" id="BIFT01000002">
    <property type="protein sequence ID" value="GCE30066.1"/>
    <property type="molecule type" value="Genomic_DNA"/>
</dbReference>
<proteinExistence type="predicted"/>
<comment type="caution">
    <text evidence="1">The sequence shown here is derived from an EMBL/GenBank/DDBJ whole genome shotgun (WGS) entry which is preliminary data.</text>
</comment>
<gene>
    <name evidence="1" type="ORF">KDA_55500</name>
</gene>
<dbReference type="Proteomes" id="UP000287171">
    <property type="component" value="Unassembled WGS sequence"/>
</dbReference>
<organism evidence="1 2">
    <name type="scientific">Dictyobacter alpinus</name>
    <dbReference type="NCBI Taxonomy" id="2014873"/>
    <lineage>
        <taxon>Bacteria</taxon>
        <taxon>Bacillati</taxon>
        <taxon>Chloroflexota</taxon>
        <taxon>Ktedonobacteria</taxon>
        <taxon>Ktedonobacterales</taxon>
        <taxon>Dictyobacteraceae</taxon>
        <taxon>Dictyobacter</taxon>
    </lineage>
</organism>
<sequence length="49" mass="5960">MSLVDWERCMLAKRWAKDGWYDIVDQVQFLLFVKGSTLETRIWITTRRP</sequence>
<keyword evidence="2" id="KW-1185">Reference proteome</keyword>
<dbReference type="AlphaFoldDB" id="A0A402BFG5"/>
<reference evidence="2" key="1">
    <citation type="submission" date="2018-12" db="EMBL/GenBank/DDBJ databases">
        <title>Tengunoibacter tsumagoiensis gen. nov., sp. nov., Dictyobacter kobayashii sp. nov., D. alpinus sp. nov., and D. joshuensis sp. nov. and description of Dictyobacteraceae fam. nov. within the order Ktedonobacterales isolated from Tengu-no-mugimeshi.</title>
        <authorList>
            <person name="Wang C.M."/>
            <person name="Zheng Y."/>
            <person name="Sakai Y."/>
            <person name="Toyoda A."/>
            <person name="Minakuchi Y."/>
            <person name="Abe K."/>
            <person name="Yokota A."/>
            <person name="Yabe S."/>
        </authorList>
    </citation>
    <scope>NUCLEOTIDE SEQUENCE [LARGE SCALE GENOMIC DNA]</scope>
    <source>
        <strain evidence="2">Uno16</strain>
    </source>
</reference>
<evidence type="ECO:0000313" key="1">
    <source>
        <dbReference type="EMBL" id="GCE30066.1"/>
    </source>
</evidence>